<dbReference type="AlphaFoldDB" id="A0A9W4SXH3"/>
<keyword evidence="2" id="KW-1185">Reference proteome</keyword>
<dbReference type="EMBL" id="CAMKVN010002793">
    <property type="protein sequence ID" value="CAI2182635.1"/>
    <property type="molecule type" value="Genomic_DNA"/>
</dbReference>
<evidence type="ECO:0000313" key="2">
    <source>
        <dbReference type="Proteomes" id="UP001153678"/>
    </source>
</evidence>
<reference evidence="1" key="1">
    <citation type="submission" date="2022-08" db="EMBL/GenBank/DDBJ databases">
        <authorList>
            <person name="Kallberg Y."/>
            <person name="Tangrot J."/>
            <person name="Rosling A."/>
        </authorList>
    </citation>
    <scope>NUCLEOTIDE SEQUENCE</scope>
    <source>
        <strain evidence="1">Wild A</strain>
    </source>
</reference>
<comment type="caution">
    <text evidence="1">The sequence shown here is derived from an EMBL/GenBank/DDBJ whole genome shotgun (WGS) entry which is preliminary data.</text>
</comment>
<protein>
    <submittedName>
        <fullName evidence="1">17178_t:CDS:1</fullName>
    </submittedName>
</protein>
<name>A0A9W4SXH3_9GLOM</name>
<accession>A0A9W4SXH3</accession>
<gene>
    <name evidence="1" type="ORF">FWILDA_LOCUS10678</name>
</gene>
<sequence length="75" mass="8657">MLLTATDTVKFVVRIDKFLQNSFMFTDEEGKRKNLSEIEYALLMTGPIMNDIFNNLLDILELRWGEILSNGTAEQ</sequence>
<dbReference type="Proteomes" id="UP001153678">
    <property type="component" value="Unassembled WGS sequence"/>
</dbReference>
<proteinExistence type="predicted"/>
<organism evidence="1 2">
    <name type="scientific">Funneliformis geosporum</name>
    <dbReference type="NCBI Taxonomy" id="1117311"/>
    <lineage>
        <taxon>Eukaryota</taxon>
        <taxon>Fungi</taxon>
        <taxon>Fungi incertae sedis</taxon>
        <taxon>Mucoromycota</taxon>
        <taxon>Glomeromycotina</taxon>
        <taxon>Glomeromycetes</taxon>
        <taxon>Glomerales</taxon>
        <taxon>Glomeraceae</taxon>
        <taxon>Funneliformis</taxon>
    </lineage>
</organism>
<dbReference type="OrthoDB" id="2319991at2759"/>
<evidence type="ECO:0000313" key="1">
    <source>
        <dbReference type="EMBL" id="CAI2182635.1"/>
    </source>
</evidence>